<dbReference type="InterPro" id="IPR050631">
    <property type="entry name" value="PheA/TfdB_FAD_monoxygenase"/>
</dbReference>
<dbReference type="InterPro" id="IPR036188">
    <property type="entry name" value="FAD/NAD-bd_sf"/>
</dbReference>
<dbReference type="SUPFAM" id="SSF51905">
    <property type="entry name" value="FAD/NAD(P)-binding domain"/>
    <property type="match status" value="1"/>
</dbReference>
<sequence length="416" mass="45413">MVERTGVVVVGGGPAGMVCALLLARAGVEVTVLEKHGDFLRDFRGDTVHASTLTLLDELGLGPSFAEVPHQLVERVQVMLDSGLQTMGDLSRIPGPHKHIAFVPQWDFLDLLADAGRREPAFTLRMDTEVVGLLRDGDRVTGVRYRAADGGTGELAADLVVAADGRHSLVRDQAGLPVRAFGAPMDVWWFRLPRNPDELNGATGRFSRGNALVLINRGDYFQTAYLIRKGTDRVLRQEGVEAFRERVVALVPWLADRVGAIGSLDDVKLLDVKLDRLRRWHADGLLCIGDAAHAMSPIGGVGINLAVQDAVAAARIVAAPLRRGELTPRVLARVRRRRWLPTAVTQAIQRRIQDRFLKPTLEGVPGADAGKPPRPVRLMRRFPALQVVPAYLAGVGLLPEHAPGFARRAPERIERS</sequence>
<keyword evidence="4" id="KW-1185">Reference proteome</keyword>
<dbReference type="NCBIfam" id="NF004833">
    <property type="entry name" value="PRK06185.1-1"/>
    <property type="match status" value="1"/>
</dbReference>
<evidence type="ECO:0000259" key="2">
    <source>
        <dbReference type="Pfam" id="PF01494"/>
    </source>
</evidence>
<feature type="domain" description="FAD-binding" evidence="2">
    <location>
        <begin position="5"/>
        <end position="328"/>
    </location>
</feature>
<dbReference type="NCBIfam" id="NF004834">
    <property type="entry name" value="PRK06185.1-3"/>
    <property type="match status" value="1"/>
</dbReference>
<evidence type="ECO:0000256" key="1">
    <source>
        <dbReference type="ARBA" id="ARBA00023002"/>
    </source>
</evidence>
<evidence type="ECO:0000313" key="3">
    <source>
        <dbReference type="EMBL" id="MFC5052757.1"/>
    </source>
</evidence>
<keyword evidence="1" id="KW-0560">Oxidoreductase</keyword>
<protein>
    <submittedName>
        <fullName evidence="3">FAD-dependent oxidoreductase</fullName>
    </submittedName>
</protein>
<reference evidence="4" key="1">
    <citation type="journal article" date="2019" name="Int. J. Syst. Evol. Microbiol.">
        <title>The Global Catalogue of Microorganisms (GCM) 10K type strain sequencing project: providing services to taxonomists for standard genome sequencing and annotation.</title>
        <authorList>
            <consortium name="The Broad Institute Genomics Platform"/>
            <consortium name="The Broad Institute Genome Sequencing Center for Infectious Disease"/>
            <person name="Wu L."/>
            <person name="Ma J."/>
        </authorList>
    </citation>
    <scope>NUCLEOTIDE SEQUENCE [LARGE SCALE GENOMIC DNA]</scope>
    <source>
        <strain evidence="4">KCTC 12848</strain>
    </source>
</reference>
<dbReference type="EMBL" id="JBHSJB010000003">
    <property type="protein sequence ID" value="MFC5052757.1"/>
    <property type="molecule type" value="Genomic_DNA"/>
</dbReference>
<dbReference type="PRINTS" id="PR00420">
    <property type="entry name" value="RNGMNOXGNASE"/>
</dbReference>
<dbReference type="Gene3D" id="3.50.50.60">
    <property type="entry name" value="FAD/NAD(P)-binding domain"/>
    <property type="match status" value="2"/>
</dbReference>
<accession>A0ABV9XU50</accession>
<evidence type="ECO:0000313" key="4">
    <source>
        <dbReference type="Proteomes" id="UP001595833"/>
    </source>
</evidence>
<dbReference type="PANTHER" id="PTHR43476:SF5">
    <property type="entry name" value="FAD-DEPENDENT MONOOXYGENASE"/>
    <property type="match status" value="1"/>
</dbReference>
<name>A0ABV9XU50_9PSEU</name>
<comment type="caution">
    <text evidence="3">The sequence shown here is derived from an EMBL/GenBank/DDBJ whole genome shotgun (WGS) entry which is preliminary data.</text>
</comment>
<gene>
    <name evidence="3" type="ORF">ACFPFM_03200</name>
</gene>
<dbReference type="Proteomes" id="UP001595833">
    <property type="component" value="Unassembled WGS sequence"/>
</dbReference>
<dbReference type="Pfam" id="PF01494">
    <property type="entry name" value="FAD_binding_3"/>
    <property type="match status" value="1"/>
</dbReference>
<organism evidence="3 4">
    <name type="scientific">Saccharothrix xinjiangensis</name>
    <dbReference type="NCBI Taxonomy" id="204798"/>
    <lineage>
        <taxon>Bacteria</taxon>
        <taxon>Bacillati</taxon>
        <taxon>Actinomycetota</taxon>
        <taxon>Actinomycetes</taxon>
        <taxon>Pseudonocardiales</taxon>
        <taxon>Pseudonocardiaceae</taxon>
        <taxon>Saccharothrix</taxon>
    </lineage>
</organism>
<dbReference type="InterPro" id="IPR002938">
    <property type="entry name" value="FAD-bd"/>
</dbReference>
<dbReference type="PANTHER" id="PTHR43476">
    <property type="entry name" value="3-(3-HYDROXY-PHENYL)PROPIONATE/3-HYDROXYCINNAMIC ACID HYDROXYLASE"/>
    <property type="match status" value="1"/>
</dbReference>
<proteinExistence type="predicted"/>
<dbReference type="RefSeq" id="WP_344035390.1">
    <property type="nucleotide sequence ID" value="NZ_BAAAKE010000002.1"/>
</dbReference>